<name>A0AAV8XKY9_9CUCU</name>
<feature type="domain" description="Thioester reductase (TE)" evidence="2">
    <location>
        <begin position="154"/>
        <end position="226"/>
    </location>
</feature>
<comment type="catalytic activity">
    <reaction evidence="1">
        <text>a long-chain fatty acyl-CoA + 2 NADPH + 2 H(+) = a long-chain primary fatty alcohol + 2 NADP(+) + CoA</text>
        <dbReference type="Rhea" id="RHEA:52716"/>
        <dbReference type="ChEBI" id="CHEBI:15378"/>
        <dbReference type="ChEBI" id="CHEBI:57287"/>
        <dbReference type="ChEBI" id="CHEBI:57783"/>
        <dbReference type="ChEBI" id="CHEBI:58349"/>
        <dbReference type="ChEBI" id="CHEBI:77396"/>
        <dbReference type="ChEBI" id="CHEBI:83139"/>
        <dbReference type="EC" id="1.2.1.84"/>
    </reaction>
</comment>
<dbReference type="PANTHER" id="PTHR11011:SF60">
    <property type="entry name" value="FATTY ACYL-COA REDUCTASE-RELATED"/>
    <property type="match status" value="1"/>
</dbReference>
<dbReference type="InterPro" id="IPR026055">
    <property type="entry name" value="FAR"/>
</dbReference>
<organism evidence="3 4">
    <name type="scientific">Aromia moschata</name>
    <dbReference type="NCBI Taxonomy" id="1265417"/>
    <lineage>
        <taxon>Eukaryota</taxon>
        <taxon>Metazoa</taxon>
        <taxon>Ecdysozoa</taxon>
        <taxon>Arthropoda</taxon>
        <taxon>Hexapoda</taxon>
        <taxon>Insecta</taxon>
        <taxon>Pterygota</taxon>
        <taxon>Neoptera</taxon>
        <taxon>Endopterygota</taxon>
        <taxon>Coleoptera</taxon>
        <taxon>Polyphaga</taxon>
        <taxon>Cucujiformia</taxon>
        <taxon>Chrysomeloidea</taxon>
        <taxon>Cerambycidae</taxon>
        <taxon>Cerambycinae</taxon>
        <taxon>Callichromatini</taxon>
        <taxon>Aromia</taxon>
    </lineage>
</organism>
<reference evidence="3" key="1">
    <citation type="journal article" date="2023" name="Insect Mol. Biol.">
        <title>Genome sequencing provides insights into the evolution of gene families encoding plant cell wall-degrading enzymes in longhorned beetles.</title>
        <authorList>
            <person name="Shin N.R."/>
            <person name="Okamura Y."/>
            <person name="Kirsch R."/>
            <person name="Pauchet Y."/>
        </authorList>
    </citation>
    <scope>NUCLEOTIDE SEQUENCE</scope>
    <source>
        <strain evidence="3">AMC_N1</strain>
    </source>
</reference>
<sequence>MENGLDLITIQSSADLAAESLCVLAQNLLRQRVFEDKVDVCIICEQHSNLRDGTWYPDDTGTAAIWIVNTTKVTVNSSGCGAGFVWIETPTAYFMSVYLSPNEGIITLGKCHTAIFLKLGIQVVHENLLDTYFVISAQKPFEGHCPLLKRTDPEFFKKVSLLLGDLEKPNLGLSDYDKEIIIKQVNCIFHCGGATGLCEALETATFVNVRATRDLLEIAKRAEDLKVGVVDVS</sequence>
<comment type="similarity">
    <text evidence="1">Belongs to the fatty acyl-CoA reductase family.</text>
</comment>
<dbReference type="GO" id="GO:0080019">
    <property type="term" value="F:alcohol-forming very long-chain fatty acyl-CoA reductase activity"/>
    <property type="evidence" value="ECO:0007669"/>
    <property type="project" value="InterPro"/>
</dbReference>
<keyword evidence="1" id="KW-0521">NADP</keyword>
<dbReference type="AlphaFoldDB" id="A0AAV8XKY9"/>
<evidence type="ECO:0000259" key="2">
    <source>
        <dbReference type="Pfam" id="PF07993"/>
    </source>
</evidence>
<dbReference type="SUPFAM" id="SSF56219">
    <property type="entry name" value="DNase I-like"/>
    <property type="match status" value="1"/>
</dbReference>
<dbReference type="EC" id="1.2.1.84" evidence="1"/>
<accession>A0AAV8XKY9</accession>
<dbReference type="InterPro" id="IPR036691">
    <property type="entry name" value="Endo/exonu/phosph_ase_sf"/>
</dbReference>
<keyword evidence="1" id="KW-0444">Lipid biosynthesis</keyword>
<keyword evidence="1" id="KW-0560">Oxidoreductase</keyword>
<dbReference type="Pfam" id="PF07993">
    <property type="entry name" value="NAD_binding_4"/>
    <property type="match status" value="1"/>
</dbReference>
<dbReference type="InterPro" id="IPR013120">
    <property type="entry name" value="FAR_NAD-bd"/>
</dbReference>
<dbReference type="Proteomes" id="UP001162162">
    <property type="component" value="Unassembled WGS sequence"/>
</dbReference>
<dbReference type="EMBL" id="JAPWTK010000502">
    <property type="protein sequence ID" value="KAJ8939204.1"/>
    <property type="molecule type" value="Genomic_DNA"/>
</dbReference>
<protein>
    <recommendedName>
        <fullName evidence="1">Fatty acyl-CoA reductase</fullName>
        <ecNumber evidence="1">1.2.1.84</ecNumber>
    </recommendedName>
</protein>
<keyword evidence="4" id="KW-1185">Reference proteome</keyword>
<dbReference type="GO" id="GO:0035336">
    <property type="term" value="P:long-chain fatty-acyl-CoA metabolic process"/>
    <property type="evidence" value="ECO:0007669"/>
    <property type="project" value="TreeGrafter"/>
</dbReference>
<evidence type="ECO:0000256" key="1">
    <source>
        <dbReference type="RuleBase" id="RU363097"/>
    </source>
</evidence>
<dbReference type="GO" id="GO:0102965">
    <property type="term" value="F:alcohol-forming long-chain fatty acyl-CoA reductase activity"/>
    <property type="evidence" value="ECO:0007669"/>
    <property type="project" value="UniProtKB-EC"/>
</dbReference>
<dbReference type="PANTHER" id="PTHR11011">
    <property type="entry name" value="MALE STERILITY PROTEIN 2-RELATED"/>
    <property type="match status" value="1"/>
</dbReference>
<dbReference type="GO" id="GO:0005777">
    <property type="term" value="C:peroxisome"/>
    <property type="evidence" value="ECO:0007669"/>
    <property type="project" value="TreeGrafter"/>
</dbReference>
<evidence type="ECO:0000313" key="4">
    <source>
        <dbReference type="Proteomes" id="UP001162162"/>
    </source>
</evidence>
<gene>
    <name evidence="3" type="ORF">NQ318_019445</name>
</gene>
<evidence type="ECO:0000313" key="3">
    <source>
        <dbReference type="EMBL" id="KAJ8939204.1"/>
    </source>
</evidence>
<comment type="caution">
    <text evidence="3">The sequence shown here is derived from an EMBL/GenBank/DDBJ whole genome shotgun (WGS) entry which is preliminary data.</text>
</comment>
<dbReference type="Gene3D" id="3.40.50.720">
    <property type="entry name" value="NAD(P)-binding Rossmann-like Domain"/>
    <property type="match status" value="1"/>
</dbReference>
<comment type="function">
    <text evidence="1">Catalyzes the reduction of fatty acyl-CoA to fatty alcohols.</text>
</comment>
<keyword evidence="1" id="KW-0443">Lipid metabolism</keyword>
<proteinExistence type="inferred from homology"/>